<evidence type="ECO:0000313" key="9">
    <source>
        <dbReference type="EMBL" id="CDF88626.1"/>
    </source>
</evidence>
<sequence length="264" mass="29286">MSGNRMATGLNGKEKSNESFSNLTRPQLFSLYDEDITKSADSEDYERIRSRGSRASVSRPNSTGSAYEPKPSKLGQMLRFLSSILVLSLAGIGYNELSKNLHDNHKLHPELASRPLLLGVQLSKFFTGNMLPDWAAYAVEGILFGSCIPLIDHIFSIETRPTSWVSVLKTVNAMLGVTFGIRKVQWSSSLQAAIAWGLLNIILWLLFDGTVSMFVSCSGLGLLTCVACYGDVTDKSQLLYFVDFYFLGLLLFSKLGRYLFSNHK</sequence>
<keyword evidence="10" id="KW-1185">Reference proteome</keyword>
<accession>A0A8J2T5U7</accession>
<name>A0A8J2T5U7_ZYGB2</name>
<evidence type="ECO:0000256" key="7">
    <source>
        <dbReference type="SAM" id="MobiDB-lite"/>
    </source>
</evidence>
<dbReference type="InterPro" id="IPR025929">
    <property type="entry name" value="INSIG_fam"/>
</dbReference>
<comment type="similarity">
    <text evidence="2">Belongs to the INSIG family.</text>
</comment>
<feature type="region of interest" description="Disordered" evidence="7">
    <location>
        <begin position="1"/>
        <end position="22"/>
    </location>
</feature>
<dbReference type="PANTHER" id="PTHR15301">
    <property type="entry name" value="INSULIN-INDUCED GENE 1"/>
    <property type="match status" value="1"/>
</dbReference>
<evidence type="ECO:0000256" key="5">
    <source>
        <dbReference type="ARBA" id="ARBA00022989"/>
    </source>
</evidence>
<evidence type="ECO:0000256" key="8">
    <source>
        <dbReference type="SAM" id="Phobius"/>
    </source>
</evidence>
<dbReference type="Proteomes" id="UP000019375">
    <property type="component" value="Unassembled WGS sequence"/>
</dbReference>
<organism evidence="9 10">
    <name type="scientific">Zygosaccharomyces bailii (strain CLIB 213 / ATCC 58445 / CBS 680 / BCRC 21525 / NBRC 1098 / NCYC 1416 / NRRL Y-2227)</name>
    <dbReference type="NCBI Taxonomy" id="1333698"/>
    <lineage>
        <taxon>Eukaryota</taxon>
        <taxon>Fungi</taxon>
        <taxon>Dikarya</taxon>
        <taxon>Ascomycota</taxon>
        <taxon>Saccharomycotina</taxon>
        <taxon>Saccharomycetes</taxon>
        <taxon>Saccharomycetales</taxon>
        <taxon>Saccharomycetaceae</taxon>
        <taxon>Zygosaccharomyces</taxon>
    </lineage>
</organism>
<keyword evidence="3 8" id="KW-0812">Transmembrane</keyword>
<protein>
    <submittedName>
        <fullName evidence="9">BN860_14642g1_1</fullName>
    </submittedName>
</protein>
<keyword evidence="6 8" id="KW-0472">Membrane</keyword>
<feature type="compositionally biased region" description="Polar residues" evidence="7">
    <location>
        <begin position="53"/>
        <end position="65"/>
    </location>
</feature>
<dbReference type="EMBL" id="HG316455">
    <property type="protein sequence ID" value="CDF88626.1"/>
    <property type="molecule type" value="Genomic_DNA"/>
</dbReference>
<gene>
    <name evidence="9" type="ORF">BN860_14642g</name>
</gene>
<dbReference type="GO" id="GO:0005789">
    <property type="term" value="C:endoplasmic reticulum membrane"/>
    <property type="evidence" value="ECO:0007669"/>
    <property type="project" value="UniProtKB-SubCell"/>
</dbReference>
<dbReference type="PANTHER" id="PTHR15301:SF3">
    <property type="entry name" value="PROTEIN NSG1-RELATED"/>
    <property type="match status" value="1"/>
</dbReference>
<feature type="transmembrane region" description="Helical" evidence="8">
    <location>
        <begin position="238"/>
        <end position="260"/>
    </location>
</feature>
<evidence type="ECO:0000256" key="3">
    <source>
        <dbReference type="ARBA" id="ARBA00022692"/>
    </source>
</evidence>
<evidence type="ECO:0000256" key="1">
    <source>
        <dbReference type="ARBA" id="ARBA00004477"/>
    </source>
</evidence>
<keyword evidence="4" id="KW-0256">Endoplasmic reticulum</keyword>
<dbReference type="Pfam" id="PF07281">
    <property type="entry name" value="INSIG"/>
    <property type="match status" value="1"/>
</dbReference>
<dbReference type="AlphaFoldDB" id="A0A8J2T5U7"/>
<keyword evidence="5 8" id="KW-1133">Transmembrane helix</keyword>
<reference evidence="10" key="1">
    <citation type="journal article" date="2013" name="Genome Announc.">
        <title>Genome sequence of the food spoilage yeast Zygosaccharomyces bailii CLIB 213(T).</title>
        <authorList>
            <person name="Galeote V."/>
            <person name="Bigey F."/>
            <person name="Devillers H."/>
            <person name="Neuveglise C."/>
            <person name="Dequin S."/>
        </authorList>
    </citation>
    <scope>NUCLEOTIDE SEQUENCE [LARGE SCALE GENOMIC DNA]</scope>
    <source>
        <strain evidence="10">CLIB 213 / ATCC 58445 / CBS 680 / CCRC 21525 / NBRC 1098 / NCYC 1416 / NRRL Y-2227</strain>
    </source>
</reference>
<feature type="transmembrane region" description="Helical" evidence="8">
    <location>
        <begin position="214"/>
        <end position="232"/>
    </location>
</feature>
<evidence type="ECO:0000313" key="10">
    <source>
        <dbReference type="Proteomes" id="UP000019375"/>
    </source>
</evidence>
<feature type="region of interest" description="Disordered" evidence="7">
    <location>
        <begin position="40"/>
        <end position="70"/>
    </location>
</feature>
<proteinExistence type="inferred from homology"/>
<evidence type="ECO:0000256" key="6">
    <source>
        <dbReference type="ARBA" id="ARBA00023136"/>
    </source>
</evidence>
<feature type="transmembrane region" description="Helical" evidence="8">
    <location>
        <begin position="188"/>
        <end position="207"/>
    </location>
</feature>
<dbReference type="OrthoDB" id="205546at2759"/>
<feature type="compositionally biased region" description="Basic and acidic residues" evidence="7">
    <location>
        <begin position="40"/>
        <end position="49"/>
    </location>
</feature>
<comment type="subcellular location">
    <subcellularLocation>
        <location evidence="1">Endoplasmic reticulum membrane</location>
        <topology evidence="1">Multi-pass membrane protein</topology>
    </subcellularLocation>
</comment>
<evidence type="ECO:0000256" key="4">
    <source>
        <dbReference type="ARBA" id="ARBA00022824"/>
    </source>
</evidence>
<evidence type="ECO:0000256" key="2">
    <source>
        <dbReference type="ARBA" id="ARBA00007475"/>
    </source>
</evidence>
<dbReference type="GO" id="GO:0016126">
    <property type="term" value="P:sterol biosynthetic process"/>
    <property type="evidence" value="ECO:0007669"/>
    <property type="project" value="TreeGrafter"/>
</dbReference>